<feature type="domain" description="Agenet" evidence="1">
    <location>
        <begin position="64"/>
        <end position="129"/>
    </location>
</feature>
<dbReference type="PANTHER" id="PTHR31917:SF3">
    <property type="entry name" value="BROMO ADJACENT-LIKE DOMAIN PROTEIN"/>
    <property type="match status" value="1"/>
</dbReference>
<dbReference type="CDD" id="cd20405">
    <property type="entry name" value="Tudor_Agenet_AtDUF_rpt1_3"/>
    <property type="match status" value="2"/>
</dbReference>
<organism evidence="2 3">
    <name type="scientific">Capsicum annuum</name>
    <name type="common">Capsicum pepper</name>
    <dbReference type="NCBI Taxonomy" id="4072"/>
    <lineage>
        <taxon>Eukaryota</taxon>
        <taxon>Viridiplantae</taxon>
        <taxon>Streptophyta</taxon>
        <taxon>Embryophyta</taxon>
        <taxon>Tracheophyta</taxon>
        <taxon>Spermatophyta</taxon>
        <taxon>Magnoliopsida</taxon>
        <taxon>eudicotyledons</taxon>
        <taxon>Gunneridae</taxon>
        <taxon>Pentapetalae</taxon>
        <taxon>asterids</taxon>
        <taxon>lamiids</taxon>
        <taxon>Solanales</taxon>
        <taxon>Solanaceae</taxon>
        <taxon>Solanoideae</taxon>
        <taxon>Capsiceae</taxon>
        <taxon>Capsicum</taxon>
    </lineage>
</organism>
<dbReference type="Gramene" id="PHT64609">
    <property type="protein sequence ID" value="PHT64609"/>
    <property type="gene ID" value="T459_29034"/>
</dbReference>
<accession>A0A2G2Y4I5</accession>
<keyword evidence="3" id="KW-1185">Reference proteome</keyword>
<sequence length="466" mass="53688">MLARQLNFVDFPYLVDNPRSERRSALMAGKQIATAKLPNYPKLKVKFPSSGPAGIQLVESQHKLSFEAGDNIEVLCQDSGMRGCWFRCKILRVSEKRLKVQYDDILDCDGPEKLEEWIPSYRVANPDKLGTRCTGRLTVRPRPLEDTTTLSVHFHEEILTHILEVVVRMDLLLCIMASVFVMNTTKLMRQFSDNNIFLELGSLDQARMSRIKIAFHQQYTQRNSTADLEYILFEEMLARQLNFVDFPFLVDTPRSERRSALMAAGDNIEVLCQDSGMRGCWFRCKILRVSEKRLKVQYDDILDCDGPEKLEEWIPSYRVANPDKLGTRCTGRLTVRPRPLEDTTTFIRMNTNKRMFFSWEVRRVSKEKGRCVVHYYLKDSLGELLAVVGTEKSAKHMIYVVTKHYLDAFGHTSTINSETKWRAKRDVVGWLTSLISEPHRSSPISSMYSSSLRFQLRVLAAGCTRS</sequence>
<dbReference type="InterPro" id="IPR008395">
    <property type="entry name" value="Agenet-like_dom"/>
</dbReference>
<proteinExistence type="predicted"/>
<reference evidence="2 3" key="2">
    <citation type="journal article" date="2017" name="Genome Biol.">
        <title>New reference genome sequences of hot pepper reveal the massive evolution of plant disease-resistance genes by retroduplication.</title>
        <authorList>
            <person name="Kim S."/>
            <person name="Park J."/>
            <person name="Yeom S.I."/>
            <person name="Kim Y.M."/>
            <person name="Seo E."/>
            <person name="Kim K.T."/>
            <person name="Kim M.S."/>
            <person name="Lee J.M."/>
            <person name="Cheong K."/>
            <person name="Shin H.S."/>
            <person name="Kim S.B."/>
            <person name="Han K."/>
            <person name="Lee J."/>
            <person name="Park M."/>
            <person name="Lee H.A."/>
            <person name="Lee H.Y."/>
            <person name="Lee Y."/>
            <person name="Oh S."/>
            <person name="Lee J.H."/>
            <person name="Choi E."/>
            <person name="Choi E."/>
            <person name="Lee S.E."/>
            <person name="Jeon J."/>
            <person name="Kim H."/>
            <person name="Choi G."/>
            <person name="Song H."/>
            <person name="Lee J."/>
            <person name="Lee S.C."/>
            <person name="Kwon J.K."/>
            <person name="Lee H.Y."/>
            <person name="Koo N."/>
            <person name="Hong Y."/>
            <person name="Kim R.W."/>
            <person name="Kang W.H."/>
            <person name="Huh J.H."/>
            <person name="Kang B.C."/>
            <person name="Yang T.J."/>
            <person name="Lee Y.H."/>
            <person name="Bennetzen J.L."/>
            <person name="Choi D."/>
        </authorList>
    </citation>
    <scope>NUCLEOTIDE SEQUENCE [LARGE SCALE GENOMIC DNA]</scope>
    <source>
        <strain evidence="3">cv. CM334</strain>
    </source>
</reference>
<dbReference type="Proteomes" id="UP000222542">
    <property type="component" value="Unassembled WGS sequence"/>
</dbReference>
<dbReference type="PANTHER" id="PTHR31917">
    <property type="entry name" value="AGENET DOMAIN-CONTAINING PROTEIN-RELATED"/>
    <property type="match status" value="1"/>
</dbReference>
<dbReference type="STRING" id="4072.A0A2G2Y4I5"/>
<evidence type="ECO:0000313" key="3">
    <source>
        <dbReference type="Proteomes" id="UP000222542"/>
    </source>
</evidence>
<dbReference type="AlphaFoldDB" id="A0A2G2Y4I5"/>
<evidence type="ECO:0000259" key="1">
    <source>
        <dbReference type="SMART" id="SM00743"/>
    </source>
</evidence>
<dbReference type="InterPro" id="IPR014002">
    <property type="entry name" value="Agenet_dom_plant"/>
</dbReference>
<protein>
    <recommendedName>
        <fullName evidence="1">Agenet domain-containing protein</fullName>
    </recommendedName>
</protein>
<name>A0A2G2Y4I5_CAPAN</name>
<gene>
    <name evidence="2" type="ORF">T459_29034</name>
</gene>
<evidence type="ECO:0000313" key="2">
    <source>
        <dbReference type="EMBL" id="PHT64609.1"/>
    </source>
</evidence>
<reference evidence="2 3" key="1">
    <citation type="journal article" date="2014" name="Nat. Genet.">
        <title>Genome sequence of the hot pepper provides insights into the evolution of pungency in Capsicum species.</title>
        <authorList>
            <person name="Kim S."/>
            <person name="Park M."/>
            <person name="Yeom S.I."/>
            <person name="Kim Y.M."/>
            <person name="Lee J.M."/>
            <person name="Lee H.A."/>
            <person name="Seo E."/>
            <person name="Choi J."/>
            <person name="Cheong K."/>
            <person name="Kim K.T."/>
            <person name="Jung K."/>
            <person name="Lee G.W."/>
            <person name="Oh S.K."/>
            <person name="Bae C."/>
            <person name="Kim S.B."/>
            <person name="Lee H.Y."/>
            <person name="Kim S.Y."/>
            <person name="Kim M.S."/>
            <person name="Kang B.C."/>
            <person name="Jo Y.D."/>
            <person name="Yang H.B."/>
            <person name="Jeong H.J."/>
            <person name="Kang W.H."/>
            <person name="Kwon J.K."/>
            <person name="Shin C."/>
            <person name="Lim J.Y."/>
            <person name="Park J.H."/>
            <person name="Huh J.H."/>
            <person name="Kim J.S."/>
            <person name="Kim B.D."/>
            <person name="Cohen O."/>
            <person name="Paran I."/>
            <person name="Suh M.C."/>
            <person name="Lee S.B."/>
            <person name="Kim Y.K."/>
            <person name="Shin Y."/>
            <person name="Noh S.J."/>
            <person name="Park J."/>
            <person name="Seo Y.S."/>
            <person name="Kwon S.Y."/>
            <person name="Kim H.A."/>
            <person name="Park J.M."/>
            <person name="Kim H.J."/>
            <person name="Choi S.B."/>
            <person name="Bosland P.W."/>
            <person name="Reeves G."/>
            <person name="Jo S.H."/>
            <person name="Lee B.W."/>
            <person name="Cho H.T."/>
            <person name="Choi H.S."/>
            <person name="Lee M.S."/>
            <person name="Yu Y."/>
            <person name="Do Choi Y."/>
            <person name="Park B.S."/>
            <person name="van Deynze A."/>
            <person name="Ashrafi H."/>
            <person name="Hill T."/>
            <person name="Kim W.T."/>
            <person name="Pai H.S."/>
            <person name="Ahn H.K."/>
            <person name="Yeam I."/>
            <person name="Giovannoni J.J."/>
            <person name="Rose J.K."/>
            <person name="Sorensen I."/>
            <person name="Lee S.J."/>
            <person name="Kim R.W."/>
            <person name="Choi I.Y."/>
            <person name="Choi B.S."/>
            <person name="Lim J.S."/>
            <person name="Lee Y.H."/>
            <person name="Choi D."/>
        </authorList>
    </citation>
    <scope>NUCLEOTIDE SEQUENCE [LARGE SCALE GENOMIC DNA]</scope>
    <source>
        <strain evidence="3">cv. CM334</strain>
    </source>
</reference>
<comment type="caution">
    <text evidence="2">The sequence shown here is derived from an EMBL/GenBank/DDBJ whole genome shotgun (WGS) entry which is preliminary data.</text>
</comment>
<dbReference type="EMBL" id="AYRZ02000012">
    <property type="protein sequence ID" value="PHT64609.1"/>
    <property type="molecule type" value="Genomic_DNA"/>
</dbReference>
<dbReference type="SMART" id="SM00743">
    <property type="entry name" value="Agenet"/>
    <property type="match status" value="2"/>
</dbReference>
<dbReference type="Pfam" id="PF05641">
    <property type="entry name" value="Agenet"/>
    <property type="match status" value="2"/>
</dbReference>
<feature type="domain" description="Agenet" evidence="1">
    <location>
        <begin position="260"/>
        <end position="325"/>
    </location>
</feature>